<gene>
    <name evidence="2" type="ORF">HQN79_01735</name>
</gene>
<keyword evidence="1" id="KW-1133">Transmembrane helix</keyword>
<keyword evidence="3" id="KW-1185">Reference proteome</keyword>
<feature type="transmembrane region" description="Helical" evidence="1">
    <location>
        <begin position="134"/>
        <end position="157"/>
    </location>
</feature>
<dbReference type="RefSeq" id="WP_173283982.1">
    <property type="nucleotide sequence ID" value="NZ_CP054020.1"/>
</dbReference>
<reference evidence="2 3" key="1">
    <citation type="submission" date="2020-05" db="EMBL/GenBank/DDBJ databases">
        <title>Thiomicrorhabdus sediminis sp.nov. and Thiomicrorhabdus xiamenensis sp.nov., novel sulfur-oxidizing bacteria isolated from coastal sediment.</title>
        <authorList>
            <person name="Liu X."/>
        </authorList>
    </citation>
    <scope>NUCLEOTIDE SEQUENCE [LARGE SCALE GENOMIC DNA]</scope>
    <source>
        <strain evidence="2 3">G2</strain>
    </source>
</reference>
<sequence length="169" mass="18701">MLAASHVVFGSGLYLLSSPCLGFGYPEVYGFLPLVILGALVPDLDARQSVLKRFWLIRGLFLPLSLLGHRTWTHSLVALVLLTMPLFSLSDGAYQALLAFNIGYGSHIFADWLTHRGVPLFYPSKTAFKSPFPFRTGSMLELPVALLPFLIMAGVYLSESARCLLKSWH</sequence>
<dbReference type="PANTHER" id="PTHR35531">
    <property type="entry name" value="INNER MEMBRANE PROTEIN YBCI-RELATED"/>
    <property type="match status" value="1"/>
</dbReference>
<organism evidence="2 3">
    <name type="scientific">Thiomicrorhabdus xiamenensis</name>
    <dbReference type="NCBI Taxonomy" id="2739063"/>
    <lineage>
        <taxon>Bacteria</taxon>
        <taxon>Pseudomonadati</taxon>
        <taxon>Pseudomonadota</taxon>
        <taxon>Gammaproteobacteria</taxon>
        <taxon>Thiotrichales</taxon>
        <taxon>Piscirickettsiaceae</taxon>
        <taxon>Thiomicrorhabdus</taxon>
    </lineage>
</organism>
<dbReference type="KEGG" id="txa:HQN79_01735"/>
<keyword evidence="1" id="KW-0472">Membrane</keyword>
<dbReference type="GO" id="GO:0016787">
    <property type="term" value="F:hydrolase activity"/>
    <property type="evidence" value="ECO:0007669"/>
    <property type="project" value="UniProtKB-KW"/>
</dbReference>
<dbReference type="InterPro" id="IPR007404">
    <property type="entry name" value="YdjM-like"/>
</dbReference>
<dbReference type="AlphaFoldDB" id="A0A7D4SZ82"/>
<protein>
    <submittedName>
        <fullName evidence="2">Metal-dependent hydrolase</fullName>
    </submittedName>
</protein>
<evidence type="ECO:0000313" key="2">
    <source>
        <dbReference type="EMBL" id="QKI88382.1"/>
    </source>
</evidence>
<dbReference type="Proteomes" id="UP000504724">
    <property type="component" value="Chromosome"/>
</dbReference>
<evidence type="ECO:0000313" key="3">
    <source>
        <dbReference type="Proteomes" id="UP000504724"/>
    </source>
</evidence>
<dbReference type="PANTHER" id="PTHR35531:SF1">
    <property type="entry name" value="INNER MEMBRANE PROTEIN YBCI-RELATED"/>
    <property type="match status" value="1"/>
</dbReference>
<keyword evidence="2" id="KW-0378">Hydrolase</keyword>
<evidence type="ECO:0000256" key="1">
    <source>
        <dbReference type="SAM" id="Phobius"/>
    </source>
</evidence>
<dbReference type="EMBL" id="CP054020">
    <property type="protein sequence ID" value="QKI88382.1"/>
    <property type="molecule type" value="Genomic_DNA"/>
</dbReference>
<feature type="transmembrane region" description="Helical" evidence="1">
    <location>
        <begin position="92"/>
        <end position="113"/>
    </location>
</feature>
<accession>A0A7D4SZ82</accession>
<keyword evidence="1" id="KW-0812">Transmembrane</keyword>
<dbReference type="Pfam" id="PF04307">
    <property type="entry name" value="YdjM"/>
    <property type="match status" value="1"/>
</dbReference>
<name>A0A7D4SZ82_9GAMM</name>
<proteinExistence type="predicted"/>